<accession>A0A0E9RF50</accession>
<organism evidence="1">
    <name type="scientific">Anguilla anguilla</name>
    <name type="common">European freshwater eel</name>
    <name type="synonym">Muraena anguilla</name>
    <dbReference type="NCBI Taxonomy" id="7936"/>
    <lineage>
        <taxon>Eukaryota</taxon>
        <taxon>Metazoa</taxon>
        <taxon>Chordata</taxon>
        <taxon>Craniata</taxon>
        <taxon>Vertebrata</taxon>
        <taxon>Euteleostomi</taxon>
        <taxon>Actinopterygii</taxon>
        <taxon>Neopterygii</taxon>
        <taxon>Teleostei</taxon>
        <taxon>Anguilliformes</taxon>
        <taxon>Anguillidae</taxon>
        <taxon>Anguilla</taxon>
    </lineage>
</organism>
<proteinExistence type="predicted"/>
<reference evidence="1" key="2">
    <citation type="journal article" date="2015" name="Fish Shellfish Immunol.">
        <title>Early steps in the European eel (Anguilla anguilla)-Vibrio vulnificus interaction in the gills: Role of the RtxA13 toxin.</title>
        <authorList>
            <person name="Callol A."/>
            <person name="Pajuelo D."/>
            <person name="Ebbesson L."/>
            <person name="Teles M."/>
            <person name="MacKenzie S."/>
            <person name="Amaro C."/>
        </authorList>
    </citation>
    <scope>NUCLEOTIDE SEQUENCE</scope>
</reference>
<protein>
    <submittedName>
        <fullName evidence="1">Uncharacterized protein</fullName>
    </submittedName>
</protein>
<dbReference type="EMBL" id="GBXM01081462">
    <property type="protein sequence ID" value="JAH27115.1"/>
    <property type="molecule type" value="Transcribed_RNA"/>
</dbReference>
<evidence type="ECO:0000313" key="1">
    <source>
        <dbReference type="EMBL" id="JAH27115.1"/>
    </source>
</evidence>
<name>A0A0E9RF50_ANGAN</name>
<sequence>MPLFPAANQLGQL</sequence>
<reference evidence="1" key="1">
    <citation type="submission" date="2014-11" db="EMBL/GenBank/DDBJ databases">
        <authorList>
            <person name="Amaro Gonzalez C."/>
        </authorList>
    </citation>
    <scope>NUCLEOTIDE SEQUENCE</scope>
</reference>